<evidence type="ECO:0000256" key="2">
    <source>
        <dbReference type="ARBA" id="ARBA00022553"/>
    </source>
</evidence>
<evidence type="ECO:0000256" key="8">
    <source>
        <dbReference type="SAM" id="Phobius"/>
    </source>
</evidence>
<dbReference type="GO" id="GO:0071763">
    <property type="term" value="P:nuclear membrane organization"/>
    <property type="evidence" value="ECO:0007669"/>
    <property type="project" value="TreeGrafter"/>
</dbReference>
<keyword evidence="12" id="KW-1185">Reference proteome</keyword>
<dbReference type="InterPro" id="IPR044780">
    <property type="entry name" value="Heh2/Src1"/>
</dbReference>
<feature type="compositionally biased region" description="Basic and acidic residues" evidence="7">
    <location>
        <begin position="165"/>
        <end position="175"/>
    </location>
</feature>
<dbReference type="EMBL" id="CP119943">
    <property type="protein sequence ID" value="WFC98578.1"/>
    <property type="molecule type" value="Genomic_DNA"/>
</dbReference>
<evidence type="ECO:0000256" key="7">
    <source>
        <dbReference type="SAM" id="MobiDB-lite"/>
    </source>
</evidence>
<dbReference type="InterPro" id="IPR018996">
    <property type="entry name" value="Man1/Src1-like_C"/>
</dbReference>
<dbReference type="GO" id="GO:0005783">
    <property type="term" value="C:endoplasmic reticulum"/>
    <property type="evidence" value="ECO:0007669"/>
    <property type="project" value="TreeGrafter"/>
</dbReference>
<evidence type="ECO:0000259" key="10">
    <source>
        <dbReference type="Pfam" id="PF12949"/>
    </source>
</evidence>
<feature type="transmembrane region" description="Helical" evidence="8">
    <location>
        <begin position="455"/>
        <end position="472"/>
    </location>
</feature>
<dbReference type="AlphaFoldDB" id="A0AAJ6CHB4"/>
<feature type="region of interest" description="Disordered" evidence="7">
    <location>
        <begin position="55"/>
        <end position="220"/>
    </location>
</feature>
<comment type="subcellular location">
    <subcellularLocation>
        <location evidence="1">Nucleus inner membrane</location>
    </subcellularLocation>
</comment>
<feature type="compositionally biased region" description="Basic and acidic residues" evidence="7">
    <location>
        <begin position="85"/>
        <end position="101"/>
    </location>
</feature>
<dbReference type="GO" id="GO:0005637">
    <property type="term" value="C:nuclear inner membrane"/>
    <property type="evidence" value="ECO:0007669"/>
    <property type="project" value="UniProtKB-SubCell"/>
</dbReference>
<proteinExistence type="predicted"/>
<evidence type="ECO:0000256" key="1">
    <source>
        <dbReference type="ARBA" id="ARBA00004540"/>
    </source>
</evidence>
<evidence type="ECO:0000256" key="6">
    <source>
        <dbReference type="ARBA" id="ARBA00023242"/>
    </source>
</evidence>
<reference evidence="11 12" key="1">
    <citation type="submission" date="2023-03" db="EMBL/GenBank/DDBJ databases">
        <title>Mating type loci evolution in Malassezia.</title>
        <authorList>
            <person name="Coelho M.A."/>
        </authorList>
    </citation>
    <scope>NUCLEOTIDE SEQUENCE [LARGE SCALE GENOMIC DNA]</scope>
    <source>
        <strain evidence="11 12">CBS 9725</strain>
    </source>
</reference>
<protein>
    <recommendedName>
        <fullName evidence="13">Inner nuclear membrane protein SRC1</fullName>
    </recommendedName>
</protein>
<dbReference type="CDD" id="cd12935">
    <property type="entry name" value="LEM_like"/>
    <property type="match status" value="1"/>
</dbReference>
<evidence type="ECO:0000256" key="3">
    <source>
        <dbReference type="ARBA" id="ARBA00022692"/>
    </source>
</evidence>
<keyword evidence="2" id="KW-0597">Phosphoprotein</keyword>
<keyword evidence="4 8" id="KW-1133">Transmembrane helix</keyword>
<accession>A0AAJ6CHB4</accession>
<dbReference type="Proteomes" id="UP001219567">
    <property type="component" value="Chromosome 1"/>
</dbReference>
<dbReference type="Gene3D" id="1.10.10.1180">
    <property type="entry name" value="MAN1, winged-helix domain"/>
    <property type="match status" value="1"/>
</dbReference>
<dbReference type="PANTHER" id="PTHR47808:SF2">
    <property type="entry name" value="LEM DOMAIN-CONTAINING PROTEIN 2"/>
    <property type="match status" value="1"/>
</dbReference>
<feature type="region of interest" description="Disordered" evidence="7">
    <location>
        <begin position="573"/>
        <end position="608"/>
    </location>
</feature>
<feature type="compositionally biased region" description="Polar residues" evidence="7">
    <location>
        <begin position="127"/>
        <end position="149"/>
    </location>
</feature>
<keyword evidence="5 8" id="KW-0472">Membrane</keyword>
<feature type="compositionally biased region" description="Polar residues" evidence="7">
    <location>
        <begin position="576"/>
        <end position="608"/>
    </location>
</feature>
<evidence type="ECO:0000256" key="5">
    <source>
        <dbReference type="ARBA" id="ARBA00023136"/>
    </source>
</evidence>
<gene>
    <name evidence="11" type="ORF">MYAM1_001308</name>
</gene>
<evidence type="ECO:0000313" key="11">
    <source>
        <dbReference type="EMBL" id="WFC98578.1"/>
    </source>
</evidence>
<dbReference type="Pfam" id="PF12949">
    <property type="entry name" value="HeH"/>
    <property type="match status" value="1"/>
</dbReference>
<dbReference type="PANTHER" id="PTHR47808">
    <property type="entry name" value="INNER NUCLEAR MEMBRANE PROTEIN HEH2-RELATED"/>
    <property type="match status" value="1"/>
</dbReference>
<evidence type="ECO:0008006" key="13">
    <source>
        <dbReference type="Google" id="ProtNLM"/>
    </source>
</evidence>
<dbReference type="InterPro" id="IPR041885">
    <property type="entry name" value="MAN1_winged_helix_dom"/>
</dbReference>
<keyword evidence="6" id="KW-0539">Nucleus</keyword>
<keyword evidence="3 8" id="KW-0812">Transmembrane</keyword>
<evidence type="ECO:0000313" key="12">
    <source>
        <dbReference type="Proteomes" id="UP001219567"/>
    </source>
</evidence>
<organism evidence="11 12">
    <name type="scientific">Malassezia yamatoensis</name>
    <dbReference type="NCBI Taxonomy" id="253288"/>
    <lineage>
        <taxon>Eukaryota</taxon>
        <taxon>Fungi</taxon>
        <taxon>Dikarya</taxon>
        <taxon>Basidiomycota</taxon>
        <taxon>Ustilaginomycotina</taxon>
        <taxon>Malasseziomycetes</taxon>
        <taxon>Malasseziales</taxon>
        <taxon>Malasseziaceae</taxon>
        <taxon>Malassezia</taxon>
    </lineage>
</organism>
<sequence length="608" mass="68659">MLVDSLDAGVDASTLRVADLRRILYEHEIAVPTGMRKAQLIESFNAYVRPNLPHAQDKTPIAASASKKSPILATPRKQKQTSTEDSAKLKKDTAPDWEHISTPEIKFADANPFQTASHTKRKPTPTTPSDHQQLGAASTSKKQGASSLANKCEEQEVCNDPSTSDNDRQSHEGLHRKNLVAAEEPALKLHTPTRSSKEVRAIASGARSRREPTPSSSVENPVANEVRLRHPTMAIQWKSTVLRWMLWTSIIAWLYYCHRTRVLGFCLPSENPTDLSWQASCTPCPEHGICSDRKLVSCDNEYVSESPNVAQIPVLRSAVPYAMTAPRCVPDTYKLILGAEMADGILDYLAHWHGQVQCSRASPYPDAPKQDLGRYAVPSEQLYAELMDRVDDSIDESMFDSVWSMAISGLEQHESSEFAQMSNHGKTWFVSKRASMPLLCRIRLHLQNLLWRSRVRVTTITVILTILWLLLMRFRRARTTKKQDARLVQAVYQKLQEQARAHAISKAPRELPTVQLRDELLEDESNARTRLVRWTRVSRIVEQNTNVRTRQIQWHGEWQRVWEWIGRLYTVPPSPTDTRTNIEAAQSNTSSPSERQATATSSHTSIAE</sequence>
<dbReference type="Pfam" id="PF09402">
    <property type="entry name" value="MSC"/>
    <property type="match status" value="1"/>
</dbReference>
<dbReference type="InterPro" id="IPR025856">
    <property type="entry name" value="HeH/LEM_domain"/>
</dbReference>
<name>A0AAJ6CHB4_9BASI</name>
<feature type="domain" description="HeH/LEM" evidence="10">
    <location>
        <begin position="12"/>
        <end position="45"/>
    </location>
</feature>
<dbReference type="GO" id="GO:0003682">
    <property type="term" value="F:chromatin binding"/>
    <property type="evidence" value="ECO:0007669"/>
    <property type="project" value="InterPro"/>
</dbReference>
<evidence type="ECO:0000256" key="4">
    <source>
        <dbReference type="ARBA" id="ARBA00022989"/>
    </source>
</evidence>
<dbReference type="GO" id="GO:0034399">
    <property type="term" value="C:nuclear periphery"/>
    <property type="evidence" value="ECO:0007669"/>
    <property type="project" value="TreeGrafter"/>
</dbReference>
<evidence type="ECO:0000259" key="9">
    <source>
        <dbReference type="Pfam" id="PF09402"/>
    </source>
</evidence>
<feature type="domain" description="Man1/Src1-like C-terminal" evidence="9">
    <location>
        <begin position="246"/>
        <end position="566"/>
    </location>
</feature>